<dbReference type="AlphaFoldDB" id="A0A133VEN2"/>
<dbReference type="PANTHER" id="PTHR43177:SF3">
    <property type="entry name" value="PROTEIN NRFC HOMOLOG"/>
    <property type="match status" value="1"/>
</dbReference>
<dbReference type="GO" id="GO:0016491">
    <property type="term" value="F:oxidoreductase activity"/>
    <property type="evidence" value="ECO:0007669"/>
    <property type="project" value="UniProtKB-ARBA"/>
</dbReference>
<dbReference type="GO" id="GO:0051539">
    <property type="term" value="F:4 iron, 4 sulfur cluster binding"/>
    <property type="evidence" value="ECO:0007669"/>
    <property type="project" value="UniProtKB-KW"/>
</dbReference>
<accession>A0A133VEN2</accession>
<dbReference type="InterPro" id="IPR017896">
    <property type="entry name" value="4Fe4S_Fe-S-bd"/>
</dbReference>
<dbReference type="PROSITE" id="PS00198">
    <property type="entry name" value="4FE4S_FER_1"/>
    <property type="match status" value="1"/>
</dbReference>
<evidence type="ECO:0000313" key="6">
    <source>
        <dbReference type="EMBL" id="KXB04885.1"/>
    </source>
</evidence>
<dbReference type="Proteomes" id="UP000070076">
    <property type="component" value="Unassembled WGS sequence"/>
</dbReference>
<name>A0A133VEN2_9EURY</name>
<dbReference type="InterPro" id="IPR017900">
    <property type="entry name" value="4Fe4S_Fe_S_CS"/>
</dbReference>
<dbReference type="EMBL" id="LHYB01000008">
    <property type="protein sequence ID" value="KXB04885.1"/>
    <property type="molecule type" value="Genomic_DNA"/>
</dbReference>
<dbReference type="InterPro" id="IPR050954">
    <property type="entry name" value="ET_IronSulfur_Cluster-Binding"/>
</dbReference>
<keyword evidence="4" id="KW-0411">Iron-sulfur</keyword>
<reference evidence="6 7" key="1">
    <citation type="journal article" date="2016" name="Sci. Rep.">
        <title>Metabolic traits of an uncultured archaeal lineage -MSBL1- from brine pools of the Red Sea.</title>
        <authorList>
            <person name="Mwirichia R."/>
            <person name="Alam I."/>
            <person name="Rashid M."/>
            <person name="Vinu M."/>
            <person name="Ba-Alawi W."/>
            <person name="Anthony Kamau A."/>
            <person name="Kamanda Ngugi D."/>
            <person name="Goker M."/>
            <person name="Klenk H.P."/>
            <person name="Bajic V."/>
            <person name="Stingl U."/>
        </authorList>
    </citation>
    <scope>NUCLEOTIDE SEQUENCE [LARGE SCALE GENOMIC DNA]</scope>
    <source>
        <strain evidence="6">SCGC-AAA261O19</strain>
    </source>
</reference>
<keyword evidence="3" id="KW-0408">Iron</keyword>
<dbReference type="SUPFAM" id="SSF54862">
    <property type="entry name" value="4Fe-4S ferredoxins"/>
    <property type="match status" value="1"/>
</dbReference>
<evidence type="ECO:0000259" key="5">
    <source>
        <dbReference type="PROSITE" id="PS51379"/>
    </source>
</evidence>
<feature type="domain" description="4Fe-4S ferredoxin-type" evidence="5">
    <location>
        <begin position="49"/>
        <end position="80"/>
    </location>
</feature>
<proteinExistence type="predicted"/>
<dbReference type="PROSITE" id="PS51379">
    <property type="entry name" value="4FE4S_FER_2"/>
    <property type="match status" value="3"/>
</dbReference>
<keyword evidence="1" id="KW-0004">4Fe-4S</keyword>
<dbReference type="GO" id="GO:0046872">
    <property type="term" value="F:metal ion binding"/>
    <property type="evidence" value="ECO:0007669"/>
    <property type="project" value="UniProtKB-KW"/>
</dbReference>
<keyword evidence="7" id="KW-1185">Reference proteome</keyword>
<dbReference type="Pfam" id="PF13247">
    <property type="entry name" value="Fer4_11"/>
    <property type="match status" value="1"/>
</dbReference>
<dbReference type="Gene3D" id="3.30.70.20">
    <property type="match status" value="2"/>
</dbReference>
<gene>
    <name evidence="6" type="ORF">AKJ48_01145</name>
</gene>
<keyword evidence="2" id="KW-0479">Metal-binding</keyword>
<protein>
    <submittedName>
        <fullName evidence="6">4Fe-4S ferredoxin</fullName>
    </submittedName>
</protein>
<dbReference type="PANTHER" id="PTHR43177">
    <property type="entry name" value="PROTEIN NRFC"/>
    <property type="match status" value="1"/>
</dbReference>
<feature type="domain" description="4Fe-4S ferredoxin-type" evidence="5">
    <location>
        <begin position="81"/>
        <end position="110"/>
    </location>
</feature>
<evidence type="ECO:0000256" key="1">
    <source>
        <dbReference type="ARBA" id="ARBA00022485"/>
    </source>
</evidence>
<comment type="caution">
    <text evidence="6">The sequence shown here is derived from an EMBL/GenBank/DDBJ whole genome shotgun (WGS) entry which is preliminary data.</text>
</comment>
<dbReference type="PATRIC" id="fig|1698277.3.peg.788"/>
<evidence type="ECO:0000313" key="7">
    <source>
        <dbReference type="Proteomes" id="UP000070076"/>
    </source>
</evidence>
<organism evidence="6 7">
    <name type="scientific">candidate division MSBL1 archaeon SCGC-AAA261O19</name>
    <dbReference type="NCBI Taxonomy" id="1698277"/>
    <lineage>
        <taxon>Archaea</taxon>
        <taxon>Methanobacteriati</taxon>
        <taxon>Methanobacteriota</taxon>
        <taxon>candidate division MSBL1</taxon>
    </lineage>
</organism>
<evidence type="ECO:0000256" key="4">
    <source>
        <dbReference type="ARBA" id="ARBA00023014"/>
    </source>
</evidence>
<evidence type="ECO:0000256" key="3">
    <source>
        <dbReference type="ARBA" id="ARBA00023004"/>
    </source>
</evidence>
<evidence type="ECO:0000256" key="2">
    <source>
        <dbReference type="ARBA" id="ARBA00022723"/>
    </source>
</evidence>
<dbReference type="CDD" id="cd10551">
    <property type="entry name" value="PsrB"/>
    <property type="match status" value="1"/>
</dbReference>
<feature type="domain" description="4Fe-4S ferredoxin-type" evidence="5">
    <location>
        <begin position="4"/>
        <end position="33"/>
    </location>
</feature>
<sequence length="216" mass="24464">MTRWGMVIDLRKCAGCQTCTISCKIENFLPPDVKWGRVEDYEEGEYPDVMRRFLPMSCMHCEEPACKEVCPSGATDQRDDGIVTIDYDTCIGCKYCMTACPYEARSYMEEWESEIKKLRPRPIPKEAQSESQQFARGTVTKCTFCAHRIDKADEANKEPGEDPEVTPACVNTCTGGARYFGDLDDPNSDVSQLAKSDRAFRLHEEIGTSPSVYYLR</sequence>